<dbReference type="Gene3D" id="3.30.210.10">
    <property type="entry name" value="DNA polymerase, thumb domain"/>
    <property type="match status" value="1"/>
</dbReference>
<dbReference type="SMART" id="SM00481">
    <property type="entry name" value="POLIIIAc"/>
    <property type="match status" value="1"/>
</dbReference>
<protein>
    <recommendedName>
        <fullName evidence="1">Polymerase/histidinol phosphatase N-terminal domain-containing protein</fullName>
    </recommendedName>
</protein>
<dbReference type="InterPro" id="IPR016195">
    <property type="entry name" value="Pol/histidinol_Pase-like"/>
</dbReference>
<dbReference type="EMBL" id="PFWY01000054">
    <property type="protein sequence ID" value="PJA41003.1"/>
    <property type="molecule type" value="Genomic_DNA"/>
</dbReference>
<dbReference type="GO" id="GO:0005829">
    <property type="term" value="C:cytosol"/>
    <property type="evidence" value="ECO:0007669"/>
    <property type="project" value="TreeGrafter"/>
</dbReference>
<evidence type="ECO:0000259" key="1">
    <source>
        <dbReference type="SMART" id="SM00481"/>
    </source>
</evidence>
<dbReference type="SUPFAM" id="SSF89550">
    <property type="entry name" value="PHP domain-like"/>
    <property type="match status" value="1"/>
</dbReference>
<sequence>KIYEILVGNYIEPELRENEGEIEAAMSNSLPNIIDIAAVNGDLHMHTTFSDGVNSIEEMAQKGIELGYKYIGITDHFGKLKIANAIDESEFDEYLNAIRMADEKIKGIKIYAGTEVEIDADGNLEYDENKLAQLDYIVAAVHFLTKMDRRPMTNRIIKALKNPLTKILAHPTGRIIGQRPGFEFDSEEVFKVAKEEGVAIEINAHPARLDLNDTMTKLAIDIGCGIIINTDSHAIVEMENMRFGIDVARRGWVQSKNLLKIF</sequence>
<feature type="domain" description="Polymerase/histidinol phosphatase N-terminal" evidence="1">
    <location>
        <begin position="41"/>
        <end position="120"/>
    </location>
</feature>
<comment type="caution">
    <text evidence="2">The sequence shown here is derived from an EMBL/GenBank/DDBJ whole genome shotgun (WGS) entry which is preliminary data.</text>
</comment>
<organism evidence="2 3">
    <name type="scientific">candidate division WWE3 bacterium CG_4_9_14_3_um_filter_34_6</name>
    <dbReference type="NCBI Taxonomy" id="1975079"/>
    <lineage>
        <taxon>Bacteria</taxon>
        <taxon>Katanobacteria</taxon>
    </lineage>
</organism>
<dbReference type="Pfam" id="PF02811">
    <property type="entry name" value="PHP"/>
    <property type="match status" value="1"/>
</dbReference>
<evidence type="ECO:0000313" key="3">
    <source>
        <dbReference type="Proteomes" id="UP000230683"/>
    </source>
</evidence>
<dbReference type="AlphaFoldDB" id="A0A2M7X4A8"/>
<dbReference type="GO" id="GO:0008270">
    <property type="term" value="F:zinc ion binding"/>
    <property type="evidence" value="ECO:0007669"/>
    <property type="project" value="TreeGrafter"/>
</dbReference>
<dbReference type="Proteomes" id="UP000230683">
    <property type="component" value="Unassembled WGS sequence"/>
</dbReference>
<dbReference type="CDD" id="cd07436">
    <property type="entry name" value="PHP_PolX"/>
    <property type="match status" value="1"/>
</dbReference>
<reference evidence="3" key="1">
    <citation type="submission" date="2017-09" db="EMBL/GenBank/DDBJ databases">
        <title>Depth-based differentiation of microbial function through sediment-hosted aquifers and enrichment of novel symbionts in the deep terrestrial subsurface.</title>
        <authorList>
            <person name="Probst A.J."/>
            <person name="Ladd B."/>
            <person name="Jarett J.K."/>
            <person name="Geller-Mcgrath D.E."/>
            <person name="Sieber C.M.K."/>
            <person name="Emerson J.B."/>
            <person name="Anantharaman K."/>
            <person name="Thomas B.C."/>
            <person name="Malmstrom R."/>
            <person name="Stieglmeier M."/>
            <person name="Klingl A."/>
            <person name="Woyke T."/>
            <person name="Ryan C.M."/>
            <person name="Banfield J.F."/>
        </authorList>
    </citation>
    <scope>NUCLEOTIDE SEQUENCE [LARGE SCALE GENOMIC DNA]</scope>
</reference>
<feature type="non-terminal residue" evidence="2">
    <location>
        <position position="1"/>
    </location>
</feature>
<dbReference type="Gene3D" id="3.20.20.140">
    <property type="entry name" value="Metal-dependent hydrolases"/>
    <property type="match status" value="1"/>
</dbReference>
<accession>A0A2M7X4A8</accession>
<dbReference type="GO" id="GO:0042578">
    <property type="term" value="F:phosphoric ester hydrolase activity"/>
    <property type="evidence" value="ECO:0007669"/>
    <property type="project" value="TreeGrafter"/>
</dbReference>
<proteinExistence type="predicted"/>
<dbReference type="InterPro" id="IPR004013">
    <property type="entry name" value="PHP_dom"/>
</dbReference>
<dbReference type="InterPro" id="IPR003141">
    <property type="entry name" value="Pol/His_phosphatase_N"/>
</dbReference>
<dbReference type="PANTHER" id="PTHR36928">
    <property type="entry name" value="PHOSPHATASE YCDX-RELATED"/>
    <property type="match status" value="1"/>
</dbReference>
<evidence type="ECO:0000313" key="2">
    <source>
        <dbReference type="EMBL" id="PJA41003.1"/>
    </source>
</evidence>
<dbReference type="PANTHER" id="PTHR36928:SF1">
    <property type="entry name" value="PHOSPHATASE YCDX-RELATED"/>
    <property type="match status" value="1"/>
</dbReference>
<dbReference type="InterPro" id="IPR037160">
    <property type="entry name" value="DNA_Pol_thumb_sf"/>
</dbReference>
<name>A0A2M7X4A8_UNCKA</name>
<dbReference type="InterPro" id="IPR047967">
    <property type="entry name" value="PolX_PHP"/>
</dbReference>
<dbReference type="InterPro" id="IPR050243">
    <property type="entry name" value="PHP_phosphatase"/>
</dbReference>
<gene>
    <name evidence="2" type="ORF">CO178_01125</name>
</gene>